<evidence type="ECO:0000256" key="4">
    <source>
        <dbReference type="ARBA" id="ARBA00022692"/>
    </source>
</evidence>
<comment type="subcellular location">
    <subcellularLocation>
        <location evidence="1">Membrane</location>
        <topology evidence="1">Multi-pass membrane protein</topology>
    </subcellularLocation>
</comment>
<dbReference type="Pfam" id="PF00520">
    <property type="entry name" value="Ion_trans"/>
    <property type="match status" value="1"/>
</dbReference>
<dbReference type="InParanoid" id="F0YE34"/>
<evidence type="ECO:0000256" key="5">
    <source>
        <dbReference type="ARBA" id="ARBA00022989"/>
    </source>
</evidence>
<evidence type="ECO:0000259" key="9">
    <source>
        <dbReference type="Pfam" id="PF00520"/>
    </source>
</evidence>
<evidence type="ECO:0000256" key="1">
    <source>
        <dbReference type="ARBA" id="ARBA00004141"/>
    </source>
</evidence>
<dbReference type="KEGG" id="aaf:AURANDRAFT_65485"/>
<dbReference type="Gene3D" id="2.60.120.10">
    <property type="entry name" value="Jelly Rolls"/>
    <property type="match status" value="1"/>
</dbReference>
<evidence type="ECO:0000256" key="8">
    <source>
        <dbReference type="SAM" id="MobiDB-lite"/>
    </source>
</evidence>
<feature type="region of interest" description="Disordered" evidence="8">
    <location>
        <begin position="204"/>
        <end position="236"/>
    </location>
</feature>
<dbReference type="SUPFAM" id="SSF81324">
    <property type="entry name" value="Voltage-gated potassium channels"/>
    <property type="match status" value="1"/>
</dbReference>
<name>F0YE34_AURAN</name>
<reference evidence="10 11" key="1">
    <citation type="journal article" date="2011" name="Proc. Natl. Acad. Sci. U.S.A.">
        <title>Niche of harmful alga Aureococcus anophagefferens revealed through ecogenomics.</title>
        <authorList>
            <person name="Gobler C.J."/>
            <person name="Berry D.L."/>
            <person name="Dyhrman S.T."/>
            <person name="Wilhelm S.W."/>
            <person name="Salamov A."/>
            <person name="Lobanov A.V."/>
            <person name="Zhang Y."/>
            <person name="Collier J.L."/>
            <person name="Wurch L.L."/>
            <person name="Kustka A.B."/>
            <person name="Dill B.D."/>
            <person name="Shah M."/>
            <person name="VerBerkmoes N.C."/>
            <person name="Kuo A."/>
            <person name="Terry A."/>
            <person name="Pangilinan J."/>
            <person name="Lindquist E.A."/>
            <person name="Lucas S."/>
            <person name="Paulsen I.T."/>
            <person name="Hattenrath-Lehmann T.K."/>
            <person name="Talmage S.C."/>
            <person name="Walker E.A."/>
            <person name="Koch F."/>
            <person name="Burson A.M."/>
            <person name="Marcoval M.A."/>
            <person name="Tang Y.Z."/>
            <person name="Lecleir G.R."/>
            <person name="Coyne K.J."/>
            <person name="Berg G.M."/>
            <person name="Bertrand E.M."/>
            <person name="Saito M.A."/>
            <person name="Gladyshev V.N."/>
            <person name="Grigoriev I.V."/>
        </authorList>
    </citation>
    <scope>NUCLEOTIDE SEQUENCE [LARGE SCALE GENOMIC DNA]</scope>
    <source>
        <strain evidence="11">CCMP 1984</strain>
    </source>
</reference>
<dbReference type="InterPro" id="IPR005821">
    <property type="entry name" value="Ion_trans_dom"/>
</dbReference>
<dbReference type="InterPro" id="IPR014710">
    <property type="entry name" value="RmlC-like_jellyroll"/>
</dbReference>
<sequence length="972" mass="107372">MTTASSIFVTHGDEGDVDEPFTVKLALKPGKGAAARILRQFCKVRNGKRPGAPLDAEDYALAHDAAGARKIASDDDVRFVIPDGGVAFVVARPAPPPELKRGFLAAPAPAPAPSPAKPGKATKLKKGFFNTAKKSAGAPTPTKKKVDDETYATTPSIALQPWTQTARGAASEFRDANVRELSHRVADIDMKIDAWATSVYTAPSDETKAEDVPPHPTSPVSPERGQVSFRSTASKEARPVKHFAKRGNDFFYHGKGYVHAGGVEIFPRRQKRWFKLVNPTDASYRAWTWLLIPALIWTAVALPFEMAFMGFTLSVHARTASHGGRFLFTVNRACDLYFAADFLLMFSVAYFDNKHDVWILDRRRIAAKYLRGWCVVDLASIVPYDIFADDSYGGVHFLRLMRFSRALKLIRVSRVGRLMDWCILYLGLPFRSVVMLKCGLVFFFTLHWGCVESDRRHWGACSCRMVLDECADPKRYLGDMSNHGQNLYVKCVDEAVIIFGKGVFREYLDALHWSIRAMFGDADAPTMGLDGLAIFLALWGLFITSYLIGEVGNAVSNGDPASTSAGTEYRATCDNIRSMARRNSFPPDLRDRLHKFLLHSDAMFHSVFERKMLMGLSPAARKPTAGSPGLQHTIAMEQLGAQVGGIPFFRYAMLRSVKLGKRQRVSVKCWNEDDDEMALRRAVVRRPHGTNGTAVGVDYVDGALPESEDDVILDRIVCGRDPETLRCNREVHAFVRDLSVAATSRAYMTGETLVHQGISWNDELFILVEGRAVVFDATRHAIHGKELVTPRTNAVVGRDICAYLCNRKKVPRKYTCKLLTHSLVYAVDAETFCDLLSRGHYKALYRGMAFYGSWIVLRNALLAWVDERRARPPEKPRRKSGVVFLETPPPKAKSPLALQAAAPAELRPRSGAAILAPLAAPDPDVAALLRAQAAALDAQRDALAALAAKVDALIDRRRPPAADDGRAFLPGA</sequence>
<evidence type="ECO:0000313" key="10">
    <source>
        <dbReference type="EMBL" id="EGB06489.1"/>
    </source>
</evidence>
<dbReference type="Proteomes" id="UP000002729">
    <property type="component" value="Unassembled WGS sequence"/>
</dbReference>
<keyword evidence="7" id="KW-0472">Membrane</keyword>
<organism evidence="11">
    <name type="scientific">Aureococcus anophagefferens</name>
    <name type="common">Harmful bloom alga</name>
    <dbReference type="NCBI Taxonomy" id="44056"/>
    <lineage>
        <taxon>Eukaryota</taxon>
        <taxon>Sar</taxon>
        <taxon>Stramenopiles</taxon>
        <taxon>Ochrophyta</taxon>
        <taxon>Pelagophyceae</taxon>
        <taxon>Pelagomonadales</taxon>
        <taxon>Pelagomonadaceae</taxon>
        <taxon>Aureococcus</taxon>
    </lineage>
</organism>
<keyword evidence="4" id="KW-0812">Transmembrane</keyword>
<evidence type="ECO:0000256" key="6">
    <source>
        <dbReference type="ARBA" id="ARBA00023065"/>
    </source>
</evidence>
<evidence type="ECO:0000256" key="3">
    <source>
        <dbReference type="ARBA" id="ARBA00022448"/>
    </source>
</evidence>
<dbReference type="SUPFAM" id="SSF51206">
    <property type="entry name" value="cAMP-binding domain-like"/>
    <property type="match status" value="1"/>
</dbReference>
<accession>F0YE34</accession>
<dbReference type="Gene3D" id="1.10.287.70">
    <property type="match status" value="1"/>
</dbReference>
<feature type="domain" description="Ion transport" evidence="9">
    <location>
        <begin position="284"/>
        <end position="557"/>
    </location>
</feature>
<dbReference type="InterPro" id="IPR018490">
    <property type="entry name" value="cNMP-bd_dom_sf"/>
</dbReference>
<keyword evidence="11" id="KW-1185">Reference proteome</keyword>
<dbReference type="PANTHER" id="PTHR45743">
    <property type="entry name" value="POTASSIUM CHANNEL AKT1"/>
    <property type="match status" value="1"/>
</dbReference>
<dbReference type="GeneID" id="20225357"/>
<evidence type="ECO:0000256" key="2">
    <source>
        <dbReference type="ARBA" id="ARBA00007929"/>
    </source>
</evidence>
<dbReference type="GO" id="GO:0005249">
    <property type="term" value="F:voltage-gated potassium channel activity"/>
    <property type="evidence" value="ECO:0007669"/>
    <property type="project" value="InterPro"/>
</dbReference>
<comment type="similarity">
    <text evidence="2">Belongs to the potassium channel family. Plant (TC 1.A.1.4) subfamily.</text>
</comment>
<dbReference type="eggNOG" id="KOG0498">
    <property type="taxonomic scope" value="Eukaryota"/>
</dbReference>
<evidence type="ECO:0000313" key="11">
    <source>
        <dbReference type="Proteomes" id="UP000002729"/>
    </source>
</evidence>
<dbReference type="InterPro" id="IPR000595">
    <property type="entry name" value="cNMP-bd_dom"/>
</dbReference>
<dbReference type="PANTHER" id="PTHR45743:SF2">
    <property type="entry name" value="POTASSIUM CHANNEL AKT1"/>
    <property type="match status" value="1"/>
</dbReference>
<dbReference type="RefSeq" id="XP_009038673.1">
    <property type="nucleotide sequence ID" value="XM_009040425.1"/>
</dbReference>
<keyword evidence="6" id="KW-0406">Ion transport</keyword>
<dbReference type="EMBL" id="GL833134">
    <property type="protein sequence ID" value="EGB06489.1"/>
    <property type="molecule type" value="Genomic_DNA"/>
</dbReference>
<dbReference type="CDD" id="cd00038">
    <property type="entry name" value="CAP_ED"/>
    <property type="match status" value="1"/>
</dbReference>
<evidence type="ECO:0000256" key="7">
    <source>
        <dbReference type="ARBA" id="ARBA00023136"/>
    </source>
</evidence>
<keyword evidence="3" id="KW-0813">Transport</keyword>
<keyword evidence="5" id="KW-1133">Transmembrane helix</keyword>
<protein>
    <recommendedName>
        <fullName evidence="9">Ion transport domain-containing protein</fullName>
    </recommendedName>
</protein>
<proteinExistence type="inferred from homology"/>
<dbReference type="OrthoDB" id="426293at2759"/>
<dbReference type="InterPro" id="IPR045319">
    <property type="entry name" value="KAT/AKT"/>
</dbReference>
<dbReference type="AlphaFoldDB" id="F0YE34"/>
<gene>
    <name evidence="10" type="ORF">AURANDRAFT_65485</name>
</gene>
<dbReference type="GO" id="GO:0016020">
    <property type="term" value="C:membrane"/>
    <property type="evidence" value="ECO:0007669"/>
    <property type="project" value="UniProtKB-SubCell"/>
</dbReference>